<dbReference type="PANTHER" id="PTHR32063">
    <property type="match status" value="1"/>
</dbReference>
<evidence type="ECO:0000313" key="3">
    <source>
        <dbReference type="Proteomes" id="UP000239340"/>
    </source>
</evidence>
<feature type="transmembrane region" description="Helical" evidence="1">
    <location>
        <begin position="461"/>
        <end position="483"/>
    </location>
</feature>
<dbReference type="PRINTS" id="PR00702">
    <property type="entry name" value="ACRIFLAVINRP"/>
</dbReference>
<dbReference type="PANTHER" id="PTHR32063:SF64">
    <property type="entry name" value="ACRB_ACRD_ACRF FAMILY PROTEIN"/>
    <property type="match status" value="1"/>
</dbReference>
<dbReference type="SUPFAM" id="SSF82693">
    <property type="entry name" value="Multidrug efflux transporter AcrB pore domain, PN1, PN2, PC1 and PC2 subdomains"/>
    <property type="match status" value="3"/>
</dbReference>
<keyword evidence="1" id="KW-0472">Membrane</keyword>
<accession>A0A2L0HGI7</accession>
<evidence type="ECO:0000256" key="1">
    <source>
        <dbReference type="SAM" id="Phobius"/>
    </source>
</evidence>
<feature type="transmembrane region" description="Helical" evidence="1">
    <location>
        <begin position="16"/>
        <end position="35"/>
    </location>
</feature>
<keyword evidence="1" id="KW-1133">Transmembrane helix</keyword>
<feature type="transmembrane region" description="Helical" evidence="1">
    <location>
        <begin position="982"/>
        <end position="1006"/>
    </location>
</feature>
<dbReference type="InterPro" id="IPR027463">
    <property type="entry name" value="AcrB_DN_DC_subdom"/>
</dbReference>
<dbReference type="RefSeq" id="WP_104841331.1">
    <property type="nucleotide sequence ID" value="NZ_CP024310.1"/>
</dbReference>
<dbReference type="InterPro" id="IPR001036">
    <property type="entry name" value="Acrflvin-R"/>
</dbReference>
<dbReference type="AlphaFoldDB" id="A0A2L0HGI7"/>
<keyword evidence="1" id="KW-0812">Transmembrane</keyword>
<feature type="transmembrane region" description="Helical" evidence="1">
    <location>
        <begin position="881"/>
        <end position="914"/>
    </location>
</feature>
<feature type="transmembrane region" description="Helical" evidence="1">
    <location>
        <begin position="957"/>
        <end position="976"/>
    </location>
</feature>
<reference evidence="2 3" key="1">
    <citation type="submission" date="2017-10" db="EMBL/GenBank/DDBJ databases">
        <title>Analysis of the genome sequences of Rhizobium populations associated to common bean (phaseolus vulgaris).</title>
        <authorList>
            <person name="Bustos P."/>
            <person name="Santamaria R.I."/>
            <person name="Miranda-Sanchez F."/>
            <person name="Perez-Carrascal O."/>
            <person name="Juarez S."/>
            <person name="Lozano L."/>
            <person name="Martinez-Flores I."/>
            <person name="Vinuesa P."/>
            <person name="Martinez-Romero E."/>
            <person name="Cevallos M.A."/>
            <person name="Romero D."/>
            <person name="Davila G."/>
            <person name="Gonzalez V."/>
        </authorList>
    </citation>
    <scope>NUCLEOTIDE SEQUENCE [LARGE SCALE GENOMIC DNA]</scope>
    <source>
        <strain evidence="2 3">NXT3</strain>
        <plasmid evidence="3">Plasmid psfrenxt3c</plasmid>
    </source>
</reference>
<geneLocation type="plasmid" evidence="3">
    <name>psfrenxt3c</name>
</geneLocation>
<dbReference type="Gene3D" id="3.30.70.1430">
    <property type="entry name" value="Multidrug efflux transporter AcrB pore domain"/>
    <property type="match status" value="2"/>
</dbReference>
<dbReference type="Proteomes" id="UP000239340">
    <property type="component" value="Plasmid pSfreNXT3c"/>
</dbReference>
<feature type="transmembrane region" description="Helical" evidence="1">
    <location>
        <begin position="433"/>
        <end position="454"/>
    </location>
</feature>
<evidence type="ECO:0000313" key="2">
    <source>
        <dbReference type="EMBL" id="AUX80618.1"/>
    </source>
</evidence>
<keyword evidence="2" id="KW-0614">Plasmid</keyword>
<dbReference type="Gene3D" id="3.30.2090.10">
    <property type="entry name" value="Multidrug efflux transporter AcrB TolC docking domain, DN and DC subdomains"/>
    <property type="match status" value="2"/>
</dbReference>
<dbReference type="SUPFAM" id="SSF82714">
    <property type="entry name" value="Multidrug efflux transporter AcrB TolC docking domain, DN and DC subdomains"/>
    <property type="match status" value="2"/>
</dbReference>
<name>A0A2L0HGI7_RHIFR</name>
<dbReference type="SUPFAM" id="SSF82866">
    <property type="entry name" value="Multidrug efflux transporter AcrB transmembrane domain"/>
    <property type="match status" value="2"/>
</dbReference>
<sequence length="1036" mass="112522">MTSCNLSDWALRHKSIVVYMMVVAALAGLWAYSTLGREEDPAFTIKTMVVKTLWPGATAVDTVNQITDRIEKKLEELPNLDYVKSYTKPGESVVFVNLKDTVPAAEVQPLWYQVRKKMDDIKSTLPSGAMGPNYNDEFGDTYSLIYALTADGLSHREQKDLALSLRADFLQVPDVAKVDLIGQQDEKIYLEFSTEKVAALGLDVGTISQALQAQNALQPSGTVDAGPERIAIRVSGEFTSEESLKAINLYTDGKYFRLGDVAEVKRTYSDPPQPLFRFNGQPAIGIAISMTSGGDALALGEHLKEKVEELRRDLPIGVELSLTADQSRIVEESVGEFTKSLAEAVAIVLAVSFLALGWRPGIVVAVAIPLVLAITFVLMGYFGISLQRISLGALIIALGLLVDDAMIAVEMMISKMEEGYDRVSAATYAYSSTAFPMLTGTLVTIAGFVPVGFAKSGAGEYCFSLFAVVGIALIVSWVVAVLFTPLTGVAILPERIATHGAHESSPMLRWFRRVLEQSMRAKWTVLGATAGLFGLAVVAMNFVPQEFFPKSDRPEVMVDLTLPRTASIDATRQVVGRVEEILKKDPDIEHWTFYVGQGAVRFYLPLDAQLANDFFAQAVVVTKGPGVRQGVIARLEAALSEDFDDVMSRVTPLEMGPPVGWPLKFRVSGPDMNATRSYAHEFAQVIGANPHVRNINYDWNEPAKVIKVRVDQDRARALGISSQQLSEAINTVLSGSTITQMRDSAHLIDIVARAVPEERAKLDTLRNLTVTASGGRRIPLAHVATLAYATEPPLIWRRGRVPTVTVQADVTPGSDPTAIVKALDSDIKAFEGRLPHGYHIALGGVMEDSARAQTSIYVVFPMMLLLMTTVLIVQLKSFQRLILVFMTAPLALIGVAAALLLSGAPMGFVAILGVMSLIGMVIRNSVILIAQIDQHIADGEEPWSAVISATEHRLRPILLTAAAAILGMIPIAPTVFWGPMAYAVMGGLVVATLLTLVFLPTLYVAWFRIKAPEPSSQKLHELAIKPPAQPMPISAY</sequence>
<protein>
    <submittedName>
        <fullName evidence="2">Acriflavin resistance protein</fullName>
    </submittedName>
</protein>
<feature type="transmembrane region" description="Helical" evidence="1">
    <location>
        <begin position="362"/>
        <end position="384"/>
    </location>
</feature>
<dbReference type="Gene3D" id="3.30.70.1440">
    <property type="entry name" value="Multidrug efflux transporter AcrB pore domain"/>
    <property type="match status" value="1"/>
</dbReference>
<dbReference type="GO" id="GO:0005886">
    <property type="term" value="C:plasma membrane"/>
    <property type="evidence" value="ECO:0007669"/>
    <property type="project" value="TreeGrafter"/>
</dbReference>
<dbReference type="Gene3D" id="3.30.70.1320">
    <property type="entry name" value="Multidrug efflux transporter AcrB pore domain like"/>
    <property type="match status" value="1"/>
</dbReference>
<organism evidence="2 3">
    <name type="scientific">Rhizobium fredii</name>
    <name type="common">Sinorhizobium fredii</name>
    <dbReference type="NCBI Taxonomy" id="380"/>
    <lineage>
        <taxon>Bacteria</taxon>
        <taxon>Pseudomonadati</taxon>
        <taxon>Pseudomonadota</taxon>
        <taxon>Alphaproteobacteria</taxon>
        <taxon>Hyphomicrobiales</taxon>
        <taxon>Rhizobiaceae</taxon>
        <taxon>Sinorhizobium/Ensifer group</taxon>
        <taxon>Sinorhizobium</taxon>
    </lineage>
</organism>
<proteinExistence type="predicted"/>
<feature type="transmembrane region" description="Helical" evidence="1">
    <location>
        <begin position="856"/>
        <end position="875"/>
    </location>
</feature>
<dbReference type="EMBL" id="CP024310">
    <property type="protein sequence ID" value="AUX80618.1"/>
    <property type="molecule type" value="Genomic_DNA"/>
</dbReference>
<dbReference type="Gene3D" id="1.20.1640.10">
    <property type="entry name" value="Multidrug efflux transporter AcrB transmembrane domain"/>
    <property type="match status" value="2"/>
</dbReference>
<gene>
    <name evidence="2" type="ORF">NXT3_PC01471</name>
</gene>
<feature type="transmembrane region" description="Helical" evidence="1">
    <location>
        <begin position="391"/>
        <end position="413"/>
    </location>
</feature>
<dbReference type="Pfam" id="PF00873">
    <property type="entry name" value="ACR_tran"/>
    <property type="match status" value="1"/>
</dbReference>
<dbReference type="GO" id="GO:0042910">
    <property type="term" value="F:xenobiotic transmembrane transporter activity"/>
    <property type="evidence" value="ECO:0007669"/>
    <property type="project" value="TreeGrafter"/>
</dbReference>